<reference evidence="7" key="1">
    <citation type="journal article" date="2020" name="Stud. Mycol.">
        <title>101 Dothideomycetes genomes: a test case for predicting lifestyles and emergence of pathogens.</title>
        <authorList>
            <person name="Haridas S."/>
            <person name="Albert R."/>
            <person name="Binder M."/>
            <person name="Bloem J."/>
            <person name="Labutti K."/>
            <person name="Salamov A."/>
            <person name="Andreopoulos B."/>
            <person name="Baker S."/>
            <person name="Barry K."/>
            <person name="Bills G."/>
            <person name="Bluhm B."/>
            <person name="Cannon C."/>
            <person name="Castanera R."/>
            <person name="Culley D."/>
            <person name="Daum C."/>
            <person name="Ezra D."/>
            <person name="Gonzalez J."/>
            <person name="Henrissat B."/>
            <person name="Kuo A."/>
            <person name="Liang C."/>
            <person name="Lipzen A."/>
            <person name="Lutzoni F."/>
            <person name="Magnuson J."/>
            <person name="Mondo S."/>
            <person name="Nolan M."/>
            <person name="Ohm R."/>
            <person name="Pangilinan J."/>
            <person name="Park H.-J."/>
            <person name="Ramirez L."/>
            <person name="Alfaro M."/>
            <person name="Sun H."/>
            <person name="Tritt A."/>
            <person name="Yoshinaga Y."/>
            <person name="Zwiers L.-H."/>
            <person name="Turgeon B."/>
            <person name="Goodwin S."/>
            <person name="Spatafora J."/>
            <person name="Crous P."/>
            <person name="Grigoriev I."/>
        </authorList>
    </citation>
    <scope>NUCLEOTIDE SEQUENCE</scope>
    <source>
        <strain evidence="7">CBS 130266</strain>
    </source>
</reference>
<dbReference type="InterPro" id="IPR001841">
    <property type="entry name" value="Znf_RING"/>
</dbReference>
<dbReference type="Gene3D" id="1.20.58.1480">
    <property type="match status" value="1"/>
</dbReference>
<keyword evidence="1" id="KW-0479">Metal-binding</keyword>
<evidence type="ECO:0000313" key="7">
    <source>
        <dbReference type="EMBL" id="KAF2432787.1"/>
    </source>
</evidence>
<evidence type="ECO:0000256" key="4">
    <source>
        <dbReference type="PROSITE-ProRule" id="PRU00175"/>
    </source>
</evidence>
<dbReference type="InterPro" id="IPR017907">
    <property type="entry name" value="Znf_RING_CS"/>
</dbReference>
<dbReference type="AlphaFoldDB" id="A0A9P4U1C2"/>
<dbReference type="InterPro" id="IPR015947">
    <property type="entry name" value="PUA-like_sf"/>
</dbReference>
<evidence type="ECO:0008006" key="9">
    <source>
        <dbReference type="Google" id="ProtNLM"/>
    </source>
</evidence>
<gene>
    <name evidence="7" type="ORF">EJ08DRAFT_669264</name>
</gene>
<organism evidence="7 8">
    <name type="scientific">Tothia fuscella</name>
    <dbReference type="NCBI Taxonomy" id="1048955"/>
    <lineage>
        <taxon>Eukaryota</taxon>
        <taxon>Fungi</taxon>
        <taxon>Dikarya</taxon>
        <taxon>Ascomycota</taxon>
        <taxon>Pezizomycotina</taxon>
        <taxon>Dothideomycetes</taxon>
        <taxon>Pleosporomycetidae</taxon>
        <taxon>Venturiales</taxon>
        <taxon>Cylindrosympodiaceae</taxon>
        <taxon>Tothia</taxon>
    </lineage>
</organism>
<dbReference type="SMART" id="SM00184">
    <property type="entry name" value="RING"/>
    <property type="match status" value="2"/>
</dbReference>
<comment type="caution">
    <text evidence="7">The sequence shown here is derived from an EMBL/GenBank/DDBJ whole genome shotgun (WGS) entry which is preliminary data.</text>
</comment>
<dbReference type="Proteomes" id="UP000800235">
    <property type="component" value="Unassembled WGS sequence"/>
</dbReference>
<evidence type="ECO:0000256" key="3">
    <source>
        <dbReference type="ARBA" id="ARBA00022833"/>
    </source>
</evidence>
<dbReference type="Pfam" id="PF13923">
    <property type="entry name" value="zf-C3HC4_2"/>
    <property type="match status" value="1"/>
</dbReference>
<keyword evidence="8" id="KW-1185">Reference proteome</keyword>
<evidence type="ECO:0000259" key="6">
    <source>
        <dbReference type="PROSITE" id="PS51787"/>
    </source>
</evidence>
<evidence type="ECO:0000313" key="8">
    <source>
        <dbReference type="Proteomes" id="UP000800235"/>
    </source>
</evidence>
<feature type="domain" description="RING-type" evidence="5">
    <location>
        <begin position="230"/>
        <end position="268"/>
    </location>
</feature>
<dbReference type="PANTHER" id="PTHR23327">
    <property type="entry name" value="RING FINGER PROTEIN 127"/>
    <property type="match status" value="1"/>
</dbReference>
<dbReference type="SUPFAM" id="SSF57850">
    <property type="entry name" value="RING/U-box"/>
    <property type="match status" value="2"/>
</dbReference>
<dbReference type="InterPro" id="IPR013083">
    <property type="entry name" value="Znf_RING/FYVE/PHD"/>
</dbReference>
<protein>
    <recommendedName>
        <fullName evidence="9">ATP-dependent protease</fullName>
    </recommendedName>
</protein>
<keyword evidence="2 4" id="KW-0863">Zinc-finger</keyword>
<dbReference type="PROSITE" id="PS00518">
    <property type="entry name" value="ZF_RING_1"/>
    <property type="match status" value="1"/>
</dbReference>
<dbReference type="SUPFAM" id="SSF88697">
    <property type="entry name" value="PUA domain-like"/>
    <property type="match status" value="1"/>
</dbReference>
<accession>A0A9P4U1C2</accession>
<feature type="domain" description="Lon N-terminal" evidence="6">
    <location>
        <begin position="313"/>
        <end position="546"/>
    </location>
</feature>
<sequence>MARPRSKRGDLIEGLSYREKLSLASGVFMSEDATISPQSKQTPLNASRDARALIRLIQCPQCSLPFRSPVTLPCGRSLCRVCLPQPHRRENISYPNTPDRLTAVGCPFEECGKEHPEGDCSVDVCLSKIMETIHDVVNSCEPVPGDTPAKLWEIGTGSNPGNAGLRDQYSEHVHFGGRLLSMFAMAVMGHLNYHAEAEFSSLSNEGDDYQTMDDAVLGRLRETTHKELDCHVCYNMMYDPVTTPCGHTFCRKCLARVLDHSTHCPMCRRTLPIPPSLEQQPSNVRLVSLLQGLCPELVASRAEAVVAEEQLEMGEMDTRLFVCTLAFPSMPTFLHIFEPRYRLMIRRSLEGNRQFGMLTYNQHGVSQTDLGNTTFKEYGTMLSILNVHMLADGRSLVETMGLYRFRVRAHGTLDGYTVGRVERVEDVSLAEEERLEAQDITAVPVIDSPMEGRPSTARFNDITQLPTQQLLIEGLAFVQKMRAHSAPWLHQRIIEVNGGPPNDPALFPYWFASIIPIVDDEKYQLLQTTSVRERLKIVIGWIRRIESQRWYNGGNCLIL</sequence>
<dbReference type="PANTHER" id="PTHR23327:SF42">
    <property type="entry name" value="LON PEPTIDASE N-TERMINAL DOMAIN AND RING FINGER PROTEIN C14F5.10C"/>
    <property type="match status" value="1"/>
</dbReference>
<dbReference type="GO" id="GO:0008270">
    <property type="term" value="F:zinc ion binding"/>
    <property type="evidence" value="ECO:0007669"/>
    <property type="project" value="UniProtKB-KW"/>
</dbReference>
<dbReference type="EMBL" id="MU007024">
    <property type="protein sequence ID" value="KAF2432787.1"/>
    <property type="molecule type" value="Genomic_DNA"/>
</dbReference>
<evidence type="ECO:0000256" key="2">
    <source>
        <dbReference type="ARBA" id="ARBA00022771"/>
    </source>
</evidence>
<dbReference type="InterPro" id="IPR046336">
    <property type="entry name" value="Lon_prtase_N_sf"/>
</dbReference>
<proteinExistence type="predicted"/>
<dbReference type="GO" id="GO:0061630">
    <property type="term" value="F:ubiquitin protein ligase activity"/>
    <property type="evidence" value="ECO:0007669"/>
    <property type="project" value="TreeGrafter"/>
</dbReference>
<dbReference type="Gene3D" id="3.30.40.10">
    <property type="entry name" value="Zinc/RING finger domain, C3HC4 (zinc finger)"/>
    <property type="match status" value="2"/>
</dbReference>
<dbReference type="Pfam" id="PF02190">
    <property type="entry name" value="LON_substr_bdg"/>
    <property type="match status" value="1"/>
</dbReference>
<keyword evidence="3" id="KW-0862">Zinc</keyword>
<dbReference type="OrthoDB" id="264917at2759"/>
<evidence type="ECO:0000256" key="1">
    <source>
        <dbReference type="ARBA" id="ARBA00022723"/>
    </source>
</evidence>
<dbReference type="InterPro" id="IPR003111">
    <property type="entry name" value="Lon_prtase_N"/>
</dbReference>
<dbReference type="CDD" id="cd16514">
    <property type="entry name" value="RING-HC_LONFs_rpt2"/>
    <property type="match status" value="1"/>
</dbReference>
<dbReference type="PROSITE" id="PS50089">
    <property type="entry name" value="ZF_RING_2"/>
    <property type="match status" value="1"/>
</dbReference>
<evidence type="ECO:0000259" key="5">
    <source>
        <dbReference type="PROSITE" id="PS50089"/>
    </source>
</evidence>
<dbReference type="PROSITE" id="PS51787">
    <property type="entry name" value="LON_N"/>
    <property type="match status" value="1"/>
</dbReference>
<name>A0A9P4U1C2_9PEZI</name>
<dbReference type="SMART" id="SM00464">
    <property type="entry name" value="LON"/>
    <property type="match status" value="1"/>
</dbReference>
<dbReference type="Gene3D" id="2.30.130.40">
    <property type="entry name" value="LON domain-like"/>
    <property type="match status" value="1"/>
</dbReference>